<feature type="transmembrane region" description="Helical" evidence="1">
    <location>
        <begin position="224"/>
        <end position="242"/>
    </location>
</feature>
<keyword evidence="1" id="KW-1133">Transmembrane helix</keyword>
<evidence type="ECO:0000313" key="2">
    <source>
        <dbReference type="EMBL" id="QHU21972.1"/>
    </source>
</evidence>
<name>A0A6C0KVG3_9ZZZZ</name>
<evidence type="ECO:0000256" key="1">
    <source>
        <dbReference type="SAM" id="Phobius"/>
    </source>
</evidence>
<protein>
    <submittedName>
        <fullName evidence="2">Uncharacterized protein</fullName>
    </submittedName>
</protein>
<reference evidence="2" key="1">
    <citation type="journal article" date="2020" name="Nature">
        <title>Giant virus diversity and host interactions through global metagenomics.</title>
        <authorList>
            <person name="Schulz F."/>
            <person name="Roux S."/>
            <person name="Paez-Espino D."/>
            <person name="Jungbluth S."/>
            <person name="Walsh D.A."/>
            <person name="Denef V.J."/>
            <person name="McMahon K.D."/>
            <person name="Konstantinidis K.T."/>
            <person name="Eloe-Fadrosh E.A."/>
            <person name="Kyrpides N.C."/>
            <person name="Woyke T."/>
        </authorList>
    </citation>
    <scope>NUCLEOTIDE SEQUENCE</scope>
    <source>
        <strain evidence="2">GVMAG-S-3300013286-35</strain>
    </source>
</reference>
<sequence length="248" mass="27938">MSGNYFVKNVPGLANPDLCPAVSTNFDTKALTANFEGGIATTNLTPDPDTNRIPVSQLQTYVASLEQQGIVPVHVPKPDSRTKSMETDMDKLVDSDSAFFVKVRDEYCFYEARYTFALKRFLQLATTLDNSNNDSARQMLNISTQLNQKLNNLLEVMAYITESRVSKINSNKDSINESNRKINQRLGELKNQYGLLSRDNAKIETQKELIRYTKEKNDYMINQMTLFTSMNVLAIAAIYAIYKSAPGT</sequence>
<dbReference type="EMBL" id="MN740993">
    <property type="protein sequence ID" value="QHU21972.1"/>
    <property type="molecule type" value="Genomic_DNA"/>
</dbReference>
<accession>A0A6C0KVG3</accession>
<organism evidence="2">
    <name type="scientific">viral metagenome</name>
    <dbReference type="NCBI Taxonomy" id="1070528"/>
    <lineage>
        <taxon>unclassified sequences</taxon>
        <taxon>metagenomes</taxon>
        <taxon>organismal metagenomes</taxon>
    </lineage>
</organism>
<dbReference type="AlphaFoldDB" id="A0A6C0KVG3"/>
<keyword evidence="1" id="KW-0812">Transmembrane</keyword>
<keyword evidence="1" id="KW-0472">Membrane</keyword>
<proteinExistence type="predicted"/>